<dbReference type="SUPFAM" id="SSF160387">
    <property type="entry name" value="NosL/MerB-like"/>
    <property type="match status" value="1"/>
</dbReference>
<dbReference type="Proteomes" id="UP000054544">
    <property type="component" value="Unassembled WGS sequence"/>
</dbReference>
<dbReference type="Pfam" id="PF03243">
    <property type="entry name" value="MerB"/>
    <property type="match status" value="1"/>
</dbReference>
<accession>A0A0D9NR64</accession>
<sequence>MTPYCTGDIVQSGNAHGVSVFSSPYYSQKARPHDARDRIIAEATLPYLVQVKSAAGLAIMDHSSLHEFIISSFLKNQRPPTVGDIASRFESNATTARQGLRALADYHGAVLHPQSDEVWVAHPFSAAPTTCIVTSGHRKWWGNCAWCSLGVMHLAGGTSTLTTRTGAIGDEVSVTVRDGQLLDTDFVIHFPVPMRHAWDNVIYTCSVQLLFRNEAEVDEWCATRGIAKGDVRPIKQIWDFAAEWYGRHADADWTKWSLHDAAEIFARHRLTGPTWAIGDEAGRF</sequence>
<dbReference type="AlphaFoldDB" id="A0A0D9NR64"/>
<evidence type="ECO:0008006" key="3">
    <source>
        <dbReference type="Google" id="ProtNLM"/>
    </source>
</evidence>
<dbReference type="InterPro" id="IPR053717">
    <property type="entry name" value="MerB_lyase_sf"/>
</dbReference>
<evidence type="ECO:0000313" key="2">
    <source>
        <dbReference type="Proteomes" id="UP000054544"/>
    </source>
</evidence>
<dbReference type="GO" id="GO:0018836">
    <property type="term" value="F:alkylmercury lyase activity"/>
    <property type="evidence" value="ECO:0007669"/>
    <property type="project" value="InterPro"/>
</dbReference>
<proteinExistence type="predicted"/>
<gene>
    <name evidence="1" type="ORF">H634G_08067</name>
</gene>
<dbReference type="InterPro" id="IPR004927">
    <property type="entry name" value="MerB"/>
</dbReference>
<organism evidence="1 2">
    <name type="scientific">Metarhizium anisopliae BRIP 53293</name>
    <dbReference type="NCBI Taxonomy" id="1291518"/>
    <lineage>
        <taxon>Eukaryota</taxon>
        <taxon>Fungi</taxon>
        <taxon>Dikarya</taxon>
        <taxon>Ascomycota</taxon>
        <taxon>Pezizomycotina</taxon>
        <taxon>Sordariomycetes</taxon>
        <taxon>Hypocreomycetidae</taxon>
        <taxon>Hypocreales</taxon>
        <taxon>Clavicipitaceae</taxon>
        <taxon>Metarhizium</taxon>
    </lineage>
</organism>
<protein>
    <recommendedName>
        <fullName evidence="3">Alkylmercury lyase</fullName>
    </recommendedName>
</protein>
<reference evidence="2" key="1">
    <citation type="journal article" date="2014" name="BMC Genomics">
        <title>The genome sequence of the biocontrol fungus Metarhizium anisopliae and comparative genomics of Metarhizium species.</title>
        <authorList>
            <person name="Pattemore J.A."/>
            <person name="Hane J.K."/>
            <person name="Williams A.H."/>
            <person name="Wilson B.A."/>
            <person name="Stodart B.J."/>
            <person name="Ash G.J."/>
        </authorList>
    </citation>
    <scope>NUCLEOTIDE SEQUENCE [LARGE SCALE GENOMIC DNA]</scope>
    <source>
        <strain evidence="2">BRIP 53293</strain>
    </source>
</reference>
<keyword evidence="2" id="KW-1185">Reference proteome</keyword>
<dbReference type="EMBL" id="KE384743">
    <property type="protein sequence ID" value="KJK76479.1"/>
    <property type="molecule type" value="Genomic_DNA"/>
</dbReference>
<dbReference type="OrthoDB" id="4379184at2759"/>
<name>A0A0D9NR64_METAN</name>
<dbReference type="Gene3D" id="3.30.450.410">
    <property type="match status" value="1"/>
</dbReference>
<evidence type="ECO:0000313" key="1">
    <source>
        <dbReference type="EMBL" id="KJK76479.1"/>
    </source>
</evidence>